<evidence type="ECO:0000313" key="2">
    <source>
        <dbReference type="Proteomes" id="UP000530514"/>
    </source>
</evidence>
<dbReference type="EMBL" id="JACEIP010000038">
    <property type="protein sequence ID" value="MBA4544396.1"/>
    <property type="molecule type" value="Genomic_DNA"/>
</dbReference>
<accession>A0A7W2AJ39</accession>
<reference evidence="1 2" key="1">
    <citation type="submission" date="2020-07" db="EMBL/GenBank/DDBJ databases">
        <authorList>
            <person name="Feng H."/>
        </authorList>
    </citation>
    <scope>NUCLEOTIDE SEQUENCE [LARGE SCALE GENOMIC DNA]</scope>
    <source>
        <strain evidence="2">s-11</strain>
    </source>
</reference>
<keyword evidence="1" id="KW-0540">Nuclease</keyword>
<dbReference type="AlphaFoldDB" id="A0A7W2AJ39"/>
<name>A0A7W2AJ39_9BACL</name>
<organism evidence="1 2">
    <name type="scientific">Thermoactinomyces daqus</name>
    <dbReference type="NCBI Taxonomy" id="1329516"/>
    <lineage>
        <taxon>Bacteria</taxon>
        <taxon>Bacillati</taxon>
        <taxon>Bacillota</taxon>
        <taxon>Bacilli</taxon>
        <taxon>Bacillales</taxon>
        <taxon>Thermoactinomycetaceae</taxon>
        <taxon>Thermoactinomyces</taxon>
    </lineage>
</organism>
<keyword evidence="2" id="KW-1185">Reference proteome</keyword>
<protein>
    <submittedName>
        <fullName evidence="1">HNH endonuclease</fullName>
    </submittedName>
</protein>
<keyword evidence="1" id="KW-0378">Hydrolase</keyword>
<dbReference type="GO" id="GO:0004519">
    <property type="term" value="F:endonuclease activity"/>
    <property type="evidence" value="ECO:0007669"/>
    <property type="project" value="UniProtKB-KW"/>
</dbReference>
<sequence length="458" mass="51104">MLVDTVTGIIDMFRHPINTAKGIAYAFSHPVQTEKGIWQAITDSWERDVVHGNAESRGRWLGNVATQIVLSLVGTKGVDKLSKLSAVSKLSKAAKMSKIGQAARISERLNRVQEVLQKLRIPQTVSKVRGAVSALRKTILQNKVAAKKFEIKTALKSAEKCFAYQPTPEYFASIKLSNCFYSPDKGSENRGDNKGNTGSSTIAKTEWLSEADRTRITQENLEKYGEESKSKKVFSPAPDAGTVKDGPDNKKILVYYDGTERAILNSEYAGKEVTIKVNGDDIKVPFDNNGFPNFSRWTDYETRLSPDQYLLSDGTQFKLLDYRLAKDMETNVKLRSDIDNTFLEVLEKGIGEKNAPGIAKLQKFINKNSIIKDNLTSQEINDLAAGKGSSTIIDKLNKNPKLKEEFLKANRDWVKSGKDPIGYTWHHHQNEGLMQLVKSRVHGNIRHTGGRQIWGGGR</sequence>
<gene>
    <name evidence="1" type="ORF">H1164_16240</name>
</gene>
<evidence type="ECO:0000313" key="1">
    <source>
        <dbReference type="EMBL" id="MBA4544396.1"/>
    </source>
</evidence>
<dbReference type="InterPro" id="IPR051768">
    <property type="entry name" value="Bact_secretion_toxin"/>
</dbReference>
<proteinExistence type="predicted"/>
<keyword evidence="1" id="KW-0255">Endonuclease</keyword>
<dbReference type="PANTHER" id="PTHR34976">
    <property type="entry name" value="RIBONUCLEASE YQCG-RELATED"/>
    <property type="match status" value="1"/>
</dbReference>
<dbReference type="Proteomes" id="UP000530514">
    <property type="component" value="Unassembled WGS sequence"/>
</dbReference>
<dbReference type="RefSeq" id="WP_033099143.1">
    <property type="nucleotide sequence ID" value="NZ_JACEIP010000038.1"/>
</dbReference>
<comment type="caution">
    <text evidence="1">The sequence shown here is derived from an EMBL/GenBank/DDBJ whole genome shotgun (WGS) entry which is preliminary data.</text>
</comment>
<dbReference type="OrthoDB" id="2186822at2"/>
<dbReference type="Pfam" id="PF12639">
    <property type="entry name" value="Colicin-DNase"/>
    <property type="match status" value="1"/>
</dbReference>
<dbReference type="PANTHER" id="PTHR34976:SF2">
    <property type="entry name" value="TYPE VII SECRETION SYSTEM PROTEIN ESSD"/>
    <property type="match status" value="1"/>
</dbReference>